<evidence type="ECO:0000259" key="5">
    <source>
        <dbReference type="PROSITE" id="PS50109"/>
    </source>
</evidence>
<dbReference type="Gene3D" id="3.30.565.10">
    <property type="entry name" value="Histidine kinase-like ATPase, C-terminal domain"/>
    <property type="match status" value="1"/>
</dbReference>
<evidence type="ECO:0000256" key="4">
    <source>
        <dbReference type="SAM" id="Phobius"/>
    </source>
</evidence>
<dbReference type="InterPro" id="IPR036097">
    <property type="entry name" value="HisK_dim/P_sf"/>
</dbReference>
<name>A0AAE3LK22_9BACT</name>
<dbReference type="PROSITE" id="PS50109">
    <property type="entry name" value="HIS_KIN"/>
    <property type="match status" value="1"/>
</dbReference>
<reference evidence="6" key="1">
    <citation type="submission" date="2022-10" db="EMBL/GenBank/DDBJ databases">
        <authorList>
            <person name="Kim H.S."/>
            <person name="Kim J.-S."/>
            <person name="Suh M.K."/>
            <person name="Eom M.K."/>
            <person name="Lee J.-S."/>
        </authorList>
    </citation>
    <scope>NUCLEOTIDE SEQUENCE</scope>
    <source>
        <strain evidence="6">LIP-5</strain>
    </source>
</reference>
<dbReference type="InterPro" id="IPR013783">
    <property type="entry name" value="Ig-like_fold"/>
</dbReference>
<feature type="domain" description="Histidine kinase" evidence="5">
    <location>
        <begin position="808"/>
        <end position="1020"/>
    </location>
</feature>
<evidence type="ECO:0000256" key="2">
    <source>
        <dbReference type="ARBA" id="ARBA00012438"/>
    </source>
</evidence>
<dbReference type="PRINTS" id="PR00344">
    <property type="entry name" value="BCTRLSENSOR"/>
</dbReference>
<dbReference type="InterPro" id="IPR005467">
    <property type="entry name" value="His_kinase_dom"/>
</dbReference>
<gene>
    <name evidence="6" type="ORF">OD355_06455</name>
</gene>
<proteinExistence type="predicted"/>
<comment type="caution">
    <text evidence="6">The sequence shown here is derived from an EMBL/GenBank/DDBJ whole genome shotgun (WGS) entry which is preliminary data.</text>
</comment>
<dbReference type="SUPFAM" id="SSF47384">
    <property type="entry name" value="Homodimeric domain of signal transducing histidine kinase"/>
    <property type="match status" value="1"/>
</dbReference>
<dbReference type="InterPro" id="IPR011110">
    <property type="entry name" value="Reg_prop"/>
</dbReference>
<dbReference type="InterPro" id="IPR004358">
    <property type="entry name" value="Sig_transdc_His_kin-like_C"/>
</dbReference>
<dbReference type="Pfam" id="PF02518">
    <property type="entry name" value="HATPase_c"/>
    <property type="match status" value="1"/>
</dbReference>
<dbReference type="SMART" id="SM00387">
    <property type="entry name" value="HATPase_c"/>
    <property type="match status" value="1"/>
</dbReference>
<dbReference type="Pfam" id="PF07495">
    <property type="entry name" value="Y_Y_Y"/>
    <property type="match status" value="1"/>
</dbReference>
<dbReference type="InterPro" id="IPR003661">
    <property type="entry name" value="HisK_dim/P_dom"/>
</dbReference>
<dbReference type="PANTHER" id="PTHR43547">
    <property type="entry name" value="TWO-COMPONENT HISTIDINE KINASE"/>
    <property type="match status" value="1"/>
</dbReference>
<dbReference type="FunFam" id="2.60.40.10:FF:000791">
    <property type="entry name" value="Two-component system sensor histidine kinase/response regulator"/>
    <property type="match status" value="1"/>
</dbReference>
<accession>A0AAE3LK22</accession>
<evidence type="ECO:0000313" key="7">
    <source>
        <dbReference type="Proteomes" id="UP001209317"/>
    </source>
</evidence>
<dbReference type="Gene3D" id="1.10.287.130">
    <property type="match status" value="1"/>
</dbReference>
<dbReference type="Pfam" id="PF00512">
    <property type="entry name" value="HisKA"/>
    <property type="match status" value="1"/>
</dbReference>
<dbReference type="EMBL" id="JAOTPL010000007">
    <property type="protein sequence ID" value="MCU7694153.1"/>
    <property type="molecule type" value="Genomic_DNA"/>
</dbReference>
<organism evidence="6 7">
    <name type="scientific">Haoranjiania flava</name>
    <dbReference type="NCBI Taxonomy" id="1856322"/>
    <lineage>
        <taxon>Bacteria</taxon>
        <taxon>Pseudomonadati</taxon>
        <taxon>Bacteroidota</taxon>
        <taxon>Chitinophagia</taxon>
        <taxon>Chitinophagales</taxon>
        <taxon>Chitinophagaceae</taxon>
        <taxon>Haoranjiania</taxon>
    </lineage>
</organism>
<dbReference type="SUPFAM" id="SSF63829">
    <property type="entry name" value="Calcium-dependent phosphotriesterase"/>
    <property type="match status" value="2"/>
</dbReference>
<evidence type="ECO:0000256" key="1">
    <source>
        <dbReference type="ARBA" id="ARBA00000085"/>
    </source>
</evidence>
<keyword evidence="4" id="KW-1133">Transmembrane helix</keyword>
<dbReference type="GO" id="GO:0000155">
    <property type="term" value="F:phosphorelay sensor kinase activity"/>
    <property type="evidence" value="ECO:0007669"/>
    <property type="project" value="InterPro"/>
</dbReference>
<dbReference type="CDD" id="cd00082">
    <property type="entry name" value="HisKA"/>
    <property type="match status" value="1"/>
</dbReference>
<feature type="transmembrane region" description="Helical" evidence="4">
    <location>
        <begin position="755"/>
        <end position="776"/>
    </location>
</feature>
<sequence length="1020" mass="117073">MLFAMFMAPCFADCQSFDFKHYQVEDGLSNNSVISILQDHRGFLWFGTSDGLNRFDGYTFKIFRNIEKDKTSLGSNSITYLFEDRNNTLWIGTVKGIFYYNPVKENFIKPAGSESKNIRFIHQNKNGHIFYAEEKQLYKYDLHKQTRSTINTYGKIPSSICSDLSGDLWIGTEDGSIGKYNSKKNKFSFFTLSAKNGTIVEKIYATDKYLLLGTSSGFYKFDISTNTFSGSVLNSFYKEKKIIVRDILEVNNQYYWLATEDGLYIYDVDKKLYRNVRKNYINPYSLSDNAIYSLYKDKEGGVWLGTYFGGINYLPNQPLFFDKYFTGKSENSIQGNVVREITQDKYGSYWIGTEDAGLNKFDIHKKVFSSIKGISSSNIHGIMTDDNLLYVGTFEKGLYILNIQDHKIVKHYMADSSMYQLKSNFVNAVKKTKSGKIIVGTSKGVYHFDPLTEKFTGLHPELKDQFCSAITEDSKNRLWVGTHNKGLFFTANGKWYKLKLISGNRDLLAETRILYLNESFDKNLMIGTEAGLYVVQHLKNVFAYNMSNGLPGNIIYTAVSDTLNNIWTTTSKGLVCIDKYKNIRIYTKNDGLLNDQFNYQSGFTDSQFHLLFGSVKGLIRFNPYSIKVTDYTPPLYFTRLSISNITINADDPGAPIEESVLLTKYIKLNYKQSNFSIDFAALNFTAPNSVQYAYKIDGLDNTWNYIGNNRTVYFTNVASGNYYLHIKSTNNSGRWINNEKTLRITIMPPFWKSNIAYTVYVFIILLITYFIARAIYARNKVKQARKMERFELSKEKELTESKIDFFTNVAHEIKTPLTLIRASVEKLMKNINDIPAFEKYILAINKNSERLISLTNELLDFRKIESKHITLNTERVDVRELLLKILSSFQIAAEENYLEFSTHISNAPVETFVDAEAFTKIISNLLNNAVKYAYTTVMVRMLVIGNSISIYVYNDGKIVPAELHEKIFEPFFRSNNVKNIRGSGIGLAIASELAMLHEGSLEFFIHDNKYNTFHLKLPVK</sequence>
<dbReference type="SUPFAM" id="SSF55874">
    <property type="entry name" value="ATPase domain of HSP90 chaperone/DNA topoisomerase II/histidine kinase"/>
    <property type="match status" value="1"/>
</dbReference>
<dbReference type="PANTHER" id="PTHR43547:SF2">
    <property type="entry name" value="HYBRID SIGNAL TRANSDUCTION HISTIDINE KINASE C"/>
    <property type="match status" value="1"/>
</dbReference>
<dbReference type="SMART" id="SM00388">
    <property type="entry name" value="HisKA"/>
    <property type="match status" value="1"/>
</dbReference>
<keyword evidence="7" id="KW-1185">Reference proteome</keyword>
<keyword evidence="6" id="KW-0067">ATP-binding</keyword>
<dbReference type="InterPro" id="IPR011123">
    <property type="entry name" value="Y_Y_Y"/>
</dbReference>
<protein>
    <recommendedName>
        <fullName evidence="2">histidine kinase</fullName>
        <ecNumber evidence="2">2.7.13.3</ecNumber>
    </recommendedName>
</protein>
<dbReference type="Pfam" id="PF07494">
    <property type="entry name" value="Reg_prop"/>
    <property type="match status" value="4"/>
</dbReference>
<dbReference type="Gene3D" id="2.60.40.10">
    <property type="entry name" value="Immunoglobulins"/>
    <property type="match status" value="1"/>
</dbReference>
<keyword evidence="4" id="KW-0472">Membrane</keyword>
<dbReference type="InterPro" id="IPR003594">
    <property type="entry name" value="HATPase_dom"/>
</dbReference>
<dbReference type="InterPro" id="IPR036890">
    <property type="entry name" value="HATPase_C_sf"/>
</dbReference>
<dbReference type="InterPro" id="IPR015943">
    <property type="entry name" value="WD40/YVTN_repeat-like_dom_sf"/>
</dbReference>
<evidence type="ECO:0000313" key="6">
    <source>
        <dbReference type="EMBL" id="MCU7694153.1"/>
    </source>
</evidence>
<keyword evidence="6" id="KW-0547">Nucleotide-binding</keyword>
<dbReference type="Gene3D" id="2.130.10.10">
    <property type="entry name" value="YVTN repeat-like/Quinoprotein amine dehydrogenase"/>
    <property type="match status" value="2"/>
</dbReference>
<dbReference type="GO" id="GO:0005524">
    <property type="term" value="F:ATP binding"/>
    <property type="evidence" value="ECO:0007669"/>
    <property type="project" value="UniProtKB-KW"/>
</dbReference>
<comment type="catalytic activity">
    <reaction evidence="1">
        <text>ATP + protein L-histidine = ADP + protein N-phospho-L-histidine.</text>
        <dbReference type="EC" id="2.7.13.3"/>
    </reaction>
</comment>
<dbReference type="FunFam" id="1.10.287.130:FF:000045">
    <property type="entry name" value="Two-component system sensor histidine kinase/response regulator"/>
    <property type="match status" value="1"/>
</dbReference>
<keyword evidence="4" id="KW-0812">Transmembrane</keyword>
<dbReference type="AlphaFoldDB" id="A0AAE3LK22"/>
<evidence type="ECO:0000256" key="3">
    <source>
        <dbReference type="ARBA" id="ARBA00022553"/>
    </source>
</evidence>
<keyword evidence="3" id="KW-0597">Phosphoprotein</keyword>
<dbReference type="EC" id="2.7.13.3" evidence="2"/>
<dbReference type="RefSeq" id="WP_263037639.1">
    <property type="nucleotide sequence ID" value="NZ_JAOTPL010000007.1"/>
</dbReference>
<dbReference type="Proteomes" id="UP001209317">
    <property type="component" value="Unassembled WGS sequence"/>
</dbReference>